<gene>
    <name evidence="3" type="ORF">RGQ15_21055</name>
</gene>
<dbReference type="EMBL" id="JAVQLW010000005">
    <property type="protein sequence ID" value="MDS9470044.1"/>
    <property type="molecule type" value="Genomic_DNA"/>
</dbReference>
<dbReference type="InterPro" id="IPR001345">
    <property type="entry name" value="PG/BPGM_mutase_AS"/>
</dbReference>
<dbReference type="Gene3D" id="3.40.50.1240">
    <property type="entry name" value="Phosphoglycerate mutase-like"/>
    <property type="match status" value="1"/>
</dbReference>
<accession>A0ABU2I0I0</accession>
<dbReference type="Proteomes" id="UP001269144">
    <property type="component" value="Unassembled WGS sequence"/>
</dbReference>
<dbReference type="SUPFAM" id="SSF53254">
    <property type="entry name" value="Phosphoglycerate mutase-like"/>
    <property type="match status" value="1"/>
</dbReference>
<comment type="caution">
    <text evidence="3">The sequence shown here is derived from an EMBL/GenBank/DDBJ whole genome shotgun (WGS) entry which is preliminary data.</text>
</comment>
<dbReference type="PROSITE" id="PS00175">
    <property type="entry name" value="PG_MUTASE"/>
    <property type="match status" value="1"/>
</dbReference>
<evidence type="ECO:0000256" key="1">
    <source>
        <dbReference type="ARBA" id="ARBA00023152"/>
    </source>
</evidence>
<keyword evidence="2" id="KW-0413">Isomerase</keyword>
<dbReference type="PANTHER" id="PTHR48100">
    <property type="entry name" value="BROAD-SPECIFICITY PHOSPHATASE YOR283W-RELATED"/>
    <property type="match status" value="1"/>
</dbReference>
<dbReference type="SMART" id="SM00855">
    <property type="entry name" value="PGAM"/>
    <property type="match status" value="1"/>
</dbReference>
<dbReference type="CDD" id="cd07067">
    <property type="entry name" value="HP_PGM_like"/>
    <property type="match status" value="1"/>
</dbReference>
<proteinExistence type="predicted"/>
<name>A0ABU2I0I0_9RHOB</name>
<evidence type="ECO:0000256" key="2">
    <source>
        <dbReference type="ARBA" id="ARBA00023235"/>
    </source>
</evidence>
<dbReference type="GO" id="GO:0016787">
    <property type="term" value="F:hydrolase activity"/>
    <property type="evidence" value="ECO:0007669"/>
    <property type="project" value="UniProtKB-KW"/>
</dbReference>
<dbReference type="RefSeq" id="WP_311162840.1">
    <property type="nucleotide sequence ID" value="NZ_JAVQLW010000005.1"/>
</dbReference>
<reference evidence="4" key="1">
    <citation type="submission" date="2023-07" db="EMBL/GenBank/DDBJ databases">
        <title>Paracoccus sp. MBLB3053 whole genome sequence.</title>
        <authorList>
            <person name="Hwang C.Y."/>
            <person name="Cho E.-S."/>
            <person name="Seo M.-J."/>
        </authorList>
    </citation>
    <scope>NUCLEOTIDE SEQUENCE [LARGE SCALE GENOMIC DNA]</scope>
    <source>
        <strain evidence="4">MBLB3053</strain>
    </source>
</reference>
<keyword evidence="4" id="KW-1185">Reference proteome</keyword>
<sequence>MTLLPRSPFCLIRHGQTEANRDGIISGRLETVLTEQGRSDAARLATLDWPDDIAVFASPQGRARVTAELGFPAIPPRIIEELRERDWGVHDGRPLAELPPRTATPDQGESWSAMLDRVAIALGHCIQMAGKSLPVIVSHSGVIRATRALIGTPFDGPSAPNTTPIIFQPTAQGWVERPFFAAREQA</sequence>
<evidence type="ECO:0000313" key="3">
    <source>
        <dbReference type="EMBL" id="MDS9470044.1"/>
    </source>
</evidence>
<evidence type="ECO:0000313" key="4">
    <source>
        <dbReference type="Proteomes" id="UP001269144"/>
    </source>
</evidence>
<dbReference type="Pfam" id="PF00300">
    <property type="entry name" value="His_Phos_1"/>
    <property type="match status" value="1"/>
</dbReference>
<protein>
    <submittedName>
        <fullName evidence="3">Histidine phosphatase family protein</fullName>
        <ecNumber evidence="3">3.1.3.-</ecNumber>
    </submittedName>
</protein>
<dbReference type="PANTHER" id="PTHR48100:SF1">
    <property type="entry name" value="HISTIDINE PHOSPHATASE FAMILY PROTEIN-RELATED"/>
    <property type="match status" value="1"/>
</dbReference>
<keyword evidence="3" id="KW-0378">Hydrolase</keyword>
<dbReference type="InterPro" id="IPR029033">
    <property type="entry name" value="His_PPase_superfam"/>
</dbReference>
<dbReference type="EC" id="3.1.3.-" evidence="3"/>
<dbReference type="InterPro" id="IPR013078">
    <property type="entry name" value="His_Pase_superF_clade-1"/>
</dbReference>
<organism evidence="3 4">
    <name type="scientific">Paracoccus aurantius</name>
    <dbReference type="NCBI Taxonomy" id="3073814"/>
    <lineage>
        <taxon>Bacteria</taxon>
        <taxon>Pseudomonadati</taxon>
        <taxon>Pseudomonadota</taxon>
        <taxon>Alphaproteobacteria</taxon>
        <taxon>Rhodobacterales</taxon>
        <taxon>Paracoccaceae</taxon>
        <taxon>Paracoccus</taxon>
    </lineage>
</organism>
<keyword evidence="1" id="KW-0324">Glycolysis</keyword>
<dbReference type="InterPro" id="IPR050275">
    <property type="entry name" value="PGM_Phosphatase"/>
</dbReference>